<dbReference type="Pfam" id="PF02190">
    <property type="entry name" value="LON_substr_bdg"/>
    <property type="match status" value="1"/>
</dbReference>
<keyword evidence="2 9" id="KW-0963">Cytoplasm</keyword>
<evidence type="ECO:0000256" key="5">
    <source>
        <dbReference type="ARBA" id="ARBA00022801"/>
    </source>
</evidence>
<dbReference type="RefSeq" id="WP_236560575.1">
    <property type="nucleotide sequence ID" value="NZ_BAAAHU010000001.1"/>
</dbReference>
<comment type="subunit">
    <text evidence="9 10">Homohexamer. Organized in a ring with a central cavity.</text>
</comment>
<gene>
    <name evidence="9" type="primary">lon</name>
    <name evidence="16" type="ORF">GCM10009564_00750</name>
</gene>
<dbReference type="PROSITE" id="PS51786">
    <property type="entry name" value="LON_PROTEOLYTIC"/>
    <property type="match status" value="1"/>
</dbReference>
<protein>
    <recommendedName>
        <fullName evidence="9 10">Lon protease</fullName>
        <ecNumber evidence="9 10">3.4.21.53</ecNumber>
    </recommendedName>
    <alternativeName>
        <fullName evidence="9">ATP-dependent protease La</fullName>
    </alternativeName>
</protein>
<keyword evidence="6 9" id="KW-0720">Serine protease</keyword>
<dbReference type="SUPFAM" id="SSF52540">
    <property type="entry name" value="P-loop containing nucleoside triphosphate hydrolases"/>
    <property type="match status" value="1"/>
</dbReference>
<evidence type="ECO:0000256" key="7">
    <source>
        <dbReference type="ARBA" id="ARBA00022840"/>
    </source>
</evidence>
<feature type="compositionally biased region" description="Polar residues" evidence="13">
    <location>
        <begin position="375"/>
        <end position="387"/>
    </location>
</feature>
<reference evidence="16 17" key="1">
    <citation type="journal article" date="2019" name="Int. J. Syst. Evol. Microbiol.">
        <title>The Global Catalogue of Microorganisms (GCM) 10K type strain sequencing project: providing services to taxonomists for standard genome sequencing and annotation.</title>
        <authorList>
            <consortium name="The Broad Institute Genomics Platform"/>
            <consortium name="The Broad Institute Genome Sequencing Center for Infectious Disease"/>
            <person name="Wu L."/>
            <person name="Ma J."/>
        </authorList>
    </citation>
    <scope>NUCLEOTIDE SEQUENCE [LARGE SCALE GENOMIC DNA]</scope>
    <source>
        <strain evidence="16 17">JCM 11269</strain>
    </source>
</reference>
<dbReference type="Gene3D" id="2.30.130.40">
    <property type="entry name" value="LON domain-like"/>
    <property type="match status" value="1"/>
</dbReference>
<name>A0ABN1SRT9_9ACTN</name>
<dbReference type="Gene3D" id="3.40.50.300">
    <property type="entry name" value="P-loop containing nucleotide triphosphate hydrolases"/>
    <property type="match status" value="1"/>
</dbReference>
<comment type="similarity">
    <text evidence="9 10 11 12">Belongs to the peptidase S16 family.</text>
</comment>
<evidence type="ECO:0000256" key="9">
    <source>
        <dbReference type="HAMAP-Rule" id="MF_01973"/>
    </source>
</evidence>
<evidence type="ECO:0000256" key="11">
    <source>
        <dbReference type="PROSITE-ProRule" id="PRU01122"/>
    </source>
</evidence>
<dbReference type="Gene3D" id="3.30.230.10">
    <property type="match status" value="1"/>
</dbReference>
<evidence type="ECO:0000256" key="12">
    <source>
        <dbReference type="RuleBase" id="RU000591"/>
    </source>
</evidence>
<dbReference type="EMBL" id="BAAAHU010000001">
    <property type="protein sequence ID" value="GAA1002593.1"/>
    <property type="molecule type" value="Genomic_DNA"/>
</dbReference>
<evidence type="ECO:0000256" key="3">
    <source>
        <dbReference type="ARBA" id="ARBA00022670"/>
    </source>
</evidence>
<evidence type="ECO:0000259" key="15">
    <source>
        <dbReference type="PROSITE" id="PS51787"/>
    </source>
</evidence>
<feature type="binding site" evidence="9">
    <location>
        <begin position="433"/>
        <end position="440"/>
    </location>
    <ligand>
        <name>ATP</name>
        <dbReference type="ChEBI" id="CHEBI:30616"/>
    </ligand>
</feature>
<dbReference type="Gene3D" id="1.20.5.5270">
    <property type="match status" value="1"/>
</dbReference>
<accession>A0ABN1SRT9</accession>
<feature type="compositionally biased region" description="Basic and acidic residues" evidence="13">
    <location>
        <begin position="363"/>
        <end position="374"/>
    </location>
</feature>
<evidence type="ECO:0000313" key="16">
    <source>
        <dbReference type="EMBL" id="GAA1002593.1"/>
    </source>
</evidence>
<dbReference type="PANTHER" id="PTHR10046">
    <property type="entry name" value="ATP DEPENDENT LON PROTEASE FAMILY MEMBER"/>
    <property type="match status" value="1"/>
</dbReference>
<evidence type="ECO:0000313" key="17">
    <source>
        <dbReference type="Proteomes" id="UP001501072"/>
    </source>
</evidence>
<comment type="function">
    <text evidence="9">ATP-dependent serine protease that mediates the selective degradation of mutant and abnormal proteins as well as certain short-lived regulatory proteins. Required for cellular homeostasis and for survival from DNA damage and developmental changes induced by stress. Degrades polypeptides processively to yield small peptide fragments that are 5 to 10 amino acids long. Binds to DNA in a double-stranded, site-specific manner.</text>
</comment>
<evidence type="ECO:0000256" key="4">
    <source>
        <dbReference type="ARBA" id="ARBA00022741"/>
    </source>
</evidence>
<dbReference type="InterPro" id="IPR027065">
    <property type="entry name" value="Lon_Prtase"/>
</dbReference>
<dbReference type="PIRSF" id="PIRSF001174">
    <property type="entry name" value="Lon_proteas"/>
    <property type="match status" value="1"/>
</dbReference>
<evidence type="ECO:0000256" key="1">
    <source>
        <dbReference type="ARBA" id="ARBA00004496"/>
    </source>
</evidence>
<keyword evidence="5 9" id="KW-0378">Hydrolase</keyword>
<organism evidence="16 17">
    <name type="scientific">Streptomyces thermogriseus</name>
    <dbReference type="NCBI Taxonomy" id="75292"/>
    <lineage>
        <taxon>Bacteria</taxon>
        <taxon>Bacillati</taxon>
        <taxon>Actinomycetota</taxon>
        <taxon>Actinomycetes</taxon>
        <taxon>Kitasatosporales</taxon>
        <taxon>Streptomycetaceae</taxon>
        <taxon>Streptomyces</taxon>
    </lineage>
</organism>
<dbReference type="InterPro" id="IPR046336">
    <property type="entry name" value="Lon_prtase_N_sf"/>
</dbReference>
<dbReference type="InterPro" id="IPR054594">
    <property type="entry name" value="Lon_lid"/>
</dbReference>
<feature type="active site" evidence="9 11">
    <location>
        <position position="808"/>
    </location>
</feature>
<dbReference type="SMART" id="SM00382">
    <property type="entry name" value="AAA"/>
    <property type="match status" value="1"/>
</dbReference>
<dbReference type="Pfam" id="PF00004">
    <property type="entry name" value="AAA"/>
    <property type="match status" value="1"/>
</dbReference>
<evidence type="ECO:0000256" key="2">
    <source>
        <dbReference type="ARBA" id="ARBA00022490"/>
    </source>
</evidence>
<feature type="active site" evidence="9 11">
    <location>
        <position position="765"/>
    </location>
</feature>
<evidence type="ECO:0000256" key="13">
    <source>
        <dbReference type="SAM" id="MobiDB-lite"/>
    </source>
</evidence>
<evidence type="ECO:0000259" key="14">
    <source>
        <dbReference type="PROSITE" id="PS51786"/>
    </source>
</evidence>
<keyword evidence="7 9" id="KW-0067">ATP-binding</keyword>
<dbReference type="Gene3D" id="1.20.58.1480">
    <property type="match status" value="1"/>
</dbReference>
<dbReference type="InterPro" id="IPR003959">
    <property type="entry name" value="ATPase_AAA_core"/>
</dbReference>
<dbReference type="HAMAP" id="MF_01973">
    <property type="entry name" value="lon_bact"/>
    <property type="match status" value="1"/>
</dbReference>
<sequence length="872" mass="94118">MAAEPGAFTPLTLPVLPLDDEVVLPGMVVPLELSDSEVRAAVEAAQAAAKDEPGKPKVLLVPRIEGTYAKIGVLGTVEQVGRLAGGDPGALIRGRARVRIGAGTTGPGAALWVEGTRIDESVPDPLPGQVMELVKEYKALATAWLRKRGAWQVVDRVQAIDDVAALADNSGYSPFLTTDQKVTLLETTDPVARLRIATQQLRDHLAEQDVAEAIAKDVQEGVDKQQREFLLRRQLEAVRKELRELSGDKGGQESDDYRARVEAADLPEKVREAALKEVDKLERASDASPEGSWIRTWLDTVLDMPWNKRTEDAYDIRGAKEVLDAEHSGLEDVKERIIEYLAVRKRRRDRGLDVLDGGPGRPEQSDRPSDRSEQSDQQPGRSEQSDQPSDRSEQTGQQPGRPSDRSEEEAERNAPAARRSARRGGGAVLALVGPPGVGKTSLGESVAHAMGRSFVRVALGGVRDEAEIRGHRRTYVGALPGRIVRAIKEAGSMNPVVLLDEIDKVGSDFRGDPAAALLEVLDPAQNHTFRDHYLEVELDLSDVVFLATANVLEAIPGPLADRMEIVRLDGYTEDEKIVIARDHLIPRQLERAGLRADEVTIEESAVRKLAGEYTREAGVRDLERSIARLLRKVAAQHELGERELPFTVREEDLRGLLGRPRHVPESAQDPAERRTSVPGVATGLAVTGAGGDVLFVEASLADPETGAAGLTLTGHLGDVMKESAQIALSFLRSHGAELELPVGDLKDRGVHIHFPAGAVPKDGPSAGITMTTALASLLSGRLVRPDVAMTGEVSLTGRVLPIGGVKQKLLAAHRAGVTTVIIPKRNEADLDDVPAEVLDKLDVRTVTDVRQVLELALEPATKGAEPEVPVAV</sequence>
<comment type="caution">
    <text evidence="16">The sequence shown here is derived from an EMBL/GenBank/DDBJ whole genome shotgun (WGS) entry which is preliminary data.</text>
</comment>
<dbReference type="Pfam" id="PF22667">
    <property type="entry name" value="Lon_lid"/>
    <property type="match status" value="1"/>
</dbReference>
<dbReference type="SUPFAM" id="SSF88697">
    <property type="entry name" value="PUA domain-like"/>
    <property type="match status" value="1"/>
</dbReference>
<dbReference type="InterPro" id="IPR008269">
    <property type="entry name" value="Lon_proteolytic"/>
</dbReference>
<dbReference type="InterPro" id="IPR004815">
    <property type="entry name" value="Lon_bac/euk-typ"/>
</dbReference>
<dbReference type="SUPFAM" id="SSF54211">
    <property type="entry name" value="Ribosomal protein S5 domain 2-like"/>
    <property type="match status" value="1"/>
</dbReference>
<dbReference type="InterPro" id="IPR027543">
    <property type="entry name" value="Lon_bac"/>
</dbReference>
<dbReference type="PROSITE" id="PS51787">
    <property type="entry name" value="LON_N"/>
    <property type="match status" value="1"/>
</dbReference>
<dbReference type="InterPro" id="IPR003593">
    <property type="entry name" value="AAA+_ATPase"/>
</dbReference>
<keyword evidence="3 9" id="KW-0645">Protease</keyword>
<dbReference type="InterPro" id="IPR020568">
    <property type="entry name" value="Ribosomal_Su5_D2-typ_SF"/>
</dbReference>
<dbReference type="InterPro" id="IPR008268">
    <property type="entry name" value="Peptidase_S16_AS"/>
</dbReference>
<feature type="region of interest" description="Disordered" evidence="13">
    <location>
        <begin position="351"/>
        <end position="427"/>
    </location>
</feature>
<comment type="induction">
    <text evidence="9">By heat shock.</text>
</comment>
<comment type="subcellular location">
    <subcellularLocation>
        <location evidence="1 9 10">Cytoplasm</location>
    </subcellularLocation>
</comment>
<dbReference type="InterPro" id="IPR014721">
    <property type="entry name" value="Ribsml_uS5_D2-typ_fold_subgr"/>
</dbReference>
<dbReference type="SMART" id="SM00464">
    <property type="entry name" value="LON"/>
    <property type="match status" value="1"/>
</dbReference>
<evidence type="ECO:0000256" key="8">
    <source>
        <dbReference type="ARBA" id="ARBA00023016"/>
    </source>
</evidence>
<keyword evidence="8 9" id="KW-0346">Stress response</keyword>
<keyword evidence="4 9" id="KW-0547">Nucleotide-binding</keyword>
<evidence type="ECO:0000256" key="10">
    <source>
        <dbReference type="PIRNR" id="PIRNR001174"/>
    </source>
</evidence>
<keyword evidence="17" id="KW-1185">Reference proteome</keyword>
<proteinExistence type="evidence at transcript level"/>
<dbReference type="Pfam" id="PF05362">
    <property type="entry name" value="Lon_C"/>
    <property type="match status" value="1"/>
</dbReference>
<feature type="domain" description="Lon N-terminal" evidence="15">
    <location>
        <begin position="13"/>
        <end position="205"/>
    </location>
</feature>
<dbReference type="InterPro" id="IPR003111">
    <property type="entry name" value="Lon_prtase_N"/>
</dbReference>
<dbReference type="NCBIfam" id="TIGR00763">
    <property type="entry name" value="lon"/>
    <property type="match status" value="1"/>
</dbReference>
<dbReference type="PROSITE" id="PS01046">
    <property type="entry name" value="LON_SER"/>
    <property type="match status" value="1"/>
</dbReference>
<dbReference type="PRINTS" id="PR00830">
    <property type="entry name" value="ENDOLAPTASE"/>
</dbReference>
<dbReference type="InterPro" id="IPR015947">
    <property type="entry name" value="PUA-like_sf"/>
</dbReference>
<dbReference type="EC" id="3.4.21.53" evidence="9 10"/>
<feature type="domain" description="Lon proteolytic" evidence="14">
    <location>
        <begin position="675"/>
        <end position="859"/>
    </location>
</feature>
<dbReference type="InterPro" id="IPR027417">
    <property type="entry name" value="P-loop_NTPase"/>
</dbReference>
<dbReference type="CDD" id="cd19500">
    <property type="entry name" value="RecA-like_Lon"/>
    <property type="match status" value="1"/>
</dbReference>
<dbReference type="Proteomes" id="UP001501072">
    <property type="component" value="Unassembled WGS sequence"/>
</dbReference>
<evidence type="ECO:0000256" key="6">
    <source>
        <dbReference type="ARBA" id="ARBA00022825"/>
    </source>
</evidence>
<dbReference type="Gene3D" id="1.10.8.60">
    <property type="match status" value="1"/>
</dbReference>
<comment type="catalytic activity">
    <reaction evidence="9 10 11">
        <text>Hydrolysis of proteins in presence of ATP.</text>
        <dbReference type="EC" id="3.4.21.53"/>
    </reaction>
</comment>